<comment type="caution">
    <text evidence="1">The sequence shown here is derived from an EMBL/GenBank/DDBJ whole genome shotgun (WGS) entry which is preliminary data.</text>
</comment>
<dbReference type="AlphaFoldDB" id="A0A9W7SMB2"/>
<reference evidence="1 2" key="2">
    <citation type="journal article" date="2021" name="Curr. Genet.">
        <title>Genetic response to nitrogen starvation in the aggressive Eucalyptus foliar pathogen Teratosphaeria destructans.</title>
        <authorList>
            <person name="Havenga M."/>
            <person name="Wingfield B.D."/>
            <person name="Wingfield M.J."/>
            <person name="Dreyer L.L."/>
            <person name="Roets F."/>
            <person name="Aylward J."/>
        </authorList>
    </citation>
    <scope>NUCLEOTIDE SEQUENCE [LARGE SCALE GENOMIC DNA]</scope>
    <source>
        <strain evidence="1">CMW44962</strain>
    </source>
</reference>
<evidence type="ECO:0000313" key="1">
    <source>
        <dbReference type="EMBL" id="KAH9823749.1"/>
    </source>
</evidence>
<accession>A0A9W7SMB2</accession>
<name>A0A9W7SMB2_9PEZI</name>
<dbReference type="Proteomes" id="UP001138500">
    <property type="component" value="Unassembled WGS sequence"/>
</dbReference>
<reference evidence="1 2" key="1">
    <citation type="journal article" date="2018" name="IMA Fungus">
        <title>IMA Genome-F 10: Nine draft genome sequences of Claviceps purpurea s.lat., including C. arundinis, C. humidiphila, and C. cf. spartinae, pseudomolecules for the pitch canker pathogen Fusarium circinatum, draft genome of Davidsoniella eucalypti, Grosmannia galeiformis, Quambalaria eucalypti, and Teratosphaeria destructans.</title>
        <authorList>
            <person name="Wingfield B.D."/>
            <person name="Liu M."/>
            <person name="Nguyen H.D."/>
            <person name="Lane F.A."/>
            <person name="Morgan S.W."/>
            <person name="De Vos L."/>
            <person name="Wilken P.M."/>
            <person name="Duong T.A."/>
            <person name="Aylward J."/>
            <person name="Coetzee M.P."/>
            <person name="Dadej K."/>
            <person name="De Beer Z.W."/>
            <person name="Findlay W."/>
            <person name="Havenga M."/>
            <person name="Kolarik M."/>
            <person name="Menzies J.G."/>
            <person name="Naidoo K."/>
            <person name="Pochopski O."/>
            <person name="Shoukouhi P."/>
            <person name="Santana Q.C."/>
            <person name="Seifert K.A."/>
            <person name="Soal N."/>
            <person name="Steenkamp E.T."/>
            <person name="Tatham C.T."/>
            <person name="van der Nest M.A."/>
            <person name="Wingfield M.J."/>
        </authorList>
    </citation>
    <scope>NUCLEOTIDE SEQUENCE [LARGE SCALE GENOMIC DNA]</scope>
    <source>
        <strain evidence="1">CMW44962</strain>
    </source>
</reference>
<protein>
    <submittedName>
        <fullName evidence="1">Uncharacterized protein</fullName>
    </submittedName>
</protein>
<proteinExistence type="predicted"/>
<organism evidence="1 2">
    <name type="scientific">Teratosphaeria destructans</name>
    <dbReference type="NCBI Taxonomy" id="418781"/>
    <lineage>
        <taxon>Eukaryota</taxon>
        <taxon>Fungi</taxon>
        <taxon>Dikarya</taxon>
        <taxon>Ascomycota</taxon>
        <taxon>Pezizomycotina</taxon>
        <taxon>Dothideomycetes</taxon>
        <taxon>Dothideomycetidae</taxon>
        <taxon>Mycosphaerellales</taxon>
        <taxon>Teratosphaeriaceae</taxon>
        <taxon>Teratosphaeria</taxon>
    </lineage>
</organism>
<keyword evidence="2" id="KW-1185">Reference proteome</keyword>
<sequence>MGIGAELMTIEPCLWLLSSTHEDDNILVTKEDKPHHRHFPNAIGKCKSDSWDQKPVASALGRSSPGILMWLIS</sequence>
<evidence type="ECO:0000313" key="2">
    <source>
        <dbReference type="Proteomes" id="UP001138500"/>
    </source>
</evidence>
<dbReference type="EMBL" id="RIBY02002167">
    <property type="protein sequence ID" value="KAH9823749.1"/>
    <property type="molecule type" value="Genomic_DNA"/>
</dbReference>
<gene>
    <name evidence="1" type="ORF">Tdes44962_MAKER04493</name>
</gene>